<name>A0A1I4LE74_9BURK</name>
<dbReference type="InterPro" id="IPR001123">
    <property type="entry name" value="LeuE-type"/>
</dbReference>
<dbReference type="GO" id="GO:0005886">
    <property type="term" value="C:plasma membrane"/>
    <property type="evidence" value="ECO:0007669"/>
    <property type="project" value="UniProtKB-SubCell"/>
</dbReference>
<evidence type="ECO:0000313" key="7">
    <source>
        <dbReference type="EMBL" id="SFL89220.1"/>
    </source>
</evidence>
<evidence type="ECO:0000256" key="5">
    <source>
        <dbReference type="ARBA" id="ARBA00023136"/>
    </source>
</evidence>
<feature type="transmembrane region" description="Helical" evidence="6">
    <location>
        <begin position="12"/>
        <end position="37"/>
    </location>
</feature>
<feature type="transmembrane region" description="Helical" evidence="6">
    <location>
        <begin position="71"/>
        <end position="89"/>
    </location>
</feature>
<dbReference type="Proteomes" id="UP000199470">
    <property type="component" value="Unassembled WGS sequence"/>
</dbReference>
<keyword evidence="3 6" id="KW-0812">Transmembrane</keyword>
<dbReference type="STRING" id="758825.SAMN02982985_01903"/>
<dbReference type="PANTHER" id="PTHR30086">
    <property type="entry name" value="ARGININE EXPORTER PROTEIN ARGO"/>
    <property type="match status" value="1"/>
</dbReference>
<comment type="subcellular location">
    <subcellularLocation>
        <location evidence="1">Cell membrane</location>
        <topology evidence="1">Multi-pass membrane protein</topology>
    </subcellularLocation>
</comment>
<dbReference type="AlphaFoldDB" id="A0A1I4LE74"/>
<evidence type="ECO:0000256" key="4">
    <source>
        <dbReference type="ARBA" id="ARBA00022989"/>
    </source>
</evidence>
<accession>A0A1I4LE74</accession>
<dbReference type="GO" id="GO:0033228">
    <property type="term" value="P:cysteine export across plasma membrane"/>
    <property type="evidence" value="ECO:0007669"/>
    <property type="project" value="TreeGrafter"/>
</dbReference>
<evidence type="ECO:0000256" key="2">
    <source>
        <dbReference type="ARBA" id="ARBA00022475"/>
    </source>
</evidence>
<feature type="transmembrane region" description="Helical" evidence="6">
    <location>
        <begin position="44"/>
        <end position="65"/>
    </location>
</feature>
<reference evidence="7 8" key="1">
    <citation type="submission" date="2016-10" db="EMBL/GenBank/DDBJ databases">
        <authorList>
            <person name="de Groot N.N."/>
        </authorList>
    </citation>
    <scope>NUCLEOTIDE SEQUENCE [LARGE SCALE GENOMIC DNA]</scope>
    <source>
        <strain evidence="7 8">ATCC 43154</strain>
    </source>
</reference>
<keyword evidence="4 6" id="KW-1133">Transmembrane helix</keyword>
<keyword evidence="2" id="KW-1003">Cell membrane</keyword>
<feature type="transmembrane region" description="Helical" evidence="6">
    <location>
        <begin position="109"/>
        <end position="134"/>
    </location>
</feature>
<keyword evidence="5 6" id="KW-0472">Membrane</keyword>
<sequence length="199" mass="21315">MDALMPLIPLMSFAFVSSITPGPNNIMLTSSGIWFGFRRSIPHMLGITIGFGVLLGICAAGIGALVMALPALQIALKVAGSGYLLYLAWQLRSMNFDRQVEAAHRPMGFMAAAAFQFCNPKAWVMAITGGAAFLPQNLPVALAILLYCTVFCAVNLPCISVWAGAGALLRRFLADPLWQKVFCAVMVALTAYSALAIWL</sequence>
<protein>
    <submittedName>
        <fullName evidence="7">Threonine/homoserine/homoserine lactone efflux protein</fullName>
    </submittedName>
</protein>
<feature type="transmembrane region" description="Helical" evidence="6">
    <location>
        <begin position="181"/>
        <end position="198"/>
    </location>
</feature>
<proteinExistence type="predicted"/>
<organism evidence="7 8">
    <name type="scientific">Rugamonas rubra</name>
    <dbReference type="NCBI Taxonomy" id="758825"/>
    <lineage>
        <taxon>Bacteria</taxon>
        <taxon>Pseudomonadati</taxon>
        <taxon>Pseudomonadota</taxon>
        <taxon>Betaproteobacteria</taxon>
        <taxon>Burkholderiales</taxon>
        <taxon>Oxalobacteraceae</taxon>
        <taxon>Telluria group</taxon>
        <taxon>Rugamonas</taxon>
    </lineage>
</organism>
<evidence type="ECO:0000256" key="1">
    <source>
        <dbReference type="ARBA" id="ARBA00004651"/>
    </source>
</evidence>
<gene>
    <name evidence="7" type="ORF">SAMN02982985_01903</name>
</gene>
<dbReference type="RefSeq" id="WP_245774175.1">
    <property type="nucleotide sequence ID" value="NZ_FOTW01000009.1"/>
</dbReference>
<dbReference type="Pfam" id="PF01810">
    <property type="entry name" value="LysE"/>
    <property type="match status" value="1"/>
</dbReference>
<evidence type="ECO:0000313" key="8">
    <source>
        <dbReference type="Proteomes" id="UP000199470"/>
    </source>
</evidence>
<evidence type="ECO:0000256" key="6">
    <source>
        <dbReference type="SAM" id="Phobius"/>
    </source>
</evidence>
<keyword evidence="8" id="KW-1185">Reference proteome</keyword>
<dbReference type="PANTHER" id="PTHR30086:SF20">
    <property type="entry name" value="ARGININE EXPORTER PROTEIN ARGO-RELATED"/>
    <property type="match status" value="1"/>
</dbReference>
<evidence type="ECO:0000256" key="3">
    <source>
        <dbReference type="ARBA" id="ARBA00022692"/>
    </source>
</evidence>
<dbReference type="GO" id="GO:0015171">
    <property type="term" value="F:amino acid transmembrane transporter activity"/>
    <property type="evidence" value="ECO:0007669"/>
    <property type="project" value="TreeGrafter"/>
</dbReference>
<feature type="transmembrane region" description="Helical" evidence="6">
    <location>
        <begin position="140"/>
        <end position="169"/>
    </location>
</feature>
<dbReference type="EMBL" id="FOTW01000009">
    <property type="protein sequence ID" value="SFL89220.1"/>
    <property type="molecule type" value="Genomic_DNA"/>
</dbReference>